<feature type="transmembrane region" description="Helical" evidence="2">
    <location>
        <begin position="138"/>
        <end position="157"/>
    </location>
</feature>
<accession>A0A7E4VGQ8</accession>
<dbReference type="AlphaFoldDB" id="A0A7E4VGQ8"/>
<evidence type="ECO:0000313" key="4">
    <source>
        <dbReference type="WBParaSite" id="Pan_g20193.t1"/>
    </source>
</evidence>
<organism evidence="3 4">
    <name type="scientific">Panagrellus redivivus</name>
    <name type="common">Microworm</name>
    <dbReference type="NCBI Taxonomy" id="6233"/>
    <lineage>
        <taxon>Eukaryota</taxon>
        <taxon>Metazoa</taxon>
        <taxon>Ecdysozoa</taxon>
        <taxon>Nematoda</taxon>
        <taxon>Chromadorea</taxon>
        <taxon>Rhabditida</taxon>
        <taxon>Tylenchina</taxon>
        <taxon>Panagrolaimomorpha</taxon>
        <taxon>Panagrolaimoidea</taxon>
        <taxon>Panagrolaimidae</taxon>
        <taxon>Panagrellus</taxon>
    </lineage>
</organism>
<dbReference type="WBParaSite" id="Pan_g20193.t1">
    <property type="protein sequence ID" value="Pan_g20193.t1"/>
    <property type="gene ID" value="Pan_g20193"/>
</dbReference>
<proteinExistence type="predicted"/>
<evidence type="ECO:0000313" key="3">
    <source>
        <dbReference type="Proteomes" id="UP000492821"/>
    </source>
</evidence>
<keyword evidence="2" id="KW-0472">Membrane</keyword>
<evidence type="ECO:0000256" key="1">
    <source>
        <dbReference type="SAM" id="MobiDB-lite"/>
    </source>
</evidence>
<keyword evidence="3" id="KW-1185">Reference proteome</keyword>
<evidence type="ECO:0000256" key="2">
    <source>
        <dbReference type="SAM" id="Phobius"/>
    </source>
</evidence>
<reference evidence="3" key="1">
    <citation type="journal article" date="2013" name="Genetics">
        <title>The draft genome and transcriptome of Panagrellus redivivus are shaped by the harsh demands of a free-living lifestyle.</title>
        <authorList>
            <person name="Srinivasan J."/>
            <person name="Dillman A.R."/>
            <person name="Macchietto M.G."/>
            <person name="Heikkinen L."/>
            <person name="Lakso M."/>
            <person name="Fracchia K.M."/>
            <person name="Antoshechkin I."/>
            <person name="Mortazavi A."/>
            <person name="Wong G."/>
            <person name="Sternberg P.W."/>
        </authorList>
    </citation>
    <scope>NUCLEOTIDE SEQUENCE [LARGE SCALE GENOMIC DNA]</scope>
    <source>
        <strain evidence="3">MT8872</strain>
    </source>
</reference>
<feature type="transmembrane region" description="Helical" evidence="2">
    <location>
        <begin position="270"/>
        <end position="293"/>
    </location>
</feature>
<keyword evidence="2" id="KW-1133">Transmembrane helix</keyword>
<name>A0A7E4VGQ8_PANRE</name>
<dbReference type="Proteomes" id="UP000492821">
    <property type="component" value="Unassembled WGS sequence"/>
</dbReference>
<sequence length="313" mass="33813">MVYGNSWSLLGNSFGTVDCSSHEGPCVQSVCSFYLCRDAMIPPHALYAKYHTPTLKTPYGAASPCRTPGWLPVIAHRNYLVLQIVGSPIEKCIIQSLVVRAAILSTTAIGHVAFALTFNAKTRAKIPQTALLELVENGTQVVLMFVLSELALPFVLVELMQAVLMRARTVVCLACVFLCAISASLAQKLSEEEAIEGSANLMSPDDEDSIQGSGLPPEPEHISRPATVKPQFVTKEAPVPIVPKLETESIPTVVTRRPPDVDAGATNDSLLIYIGAGVIIALLLIIILVFCCCRKSKNNTEYTQGTARNKDYV</sequence>
<keyword evidence="2" id="KW-0812">Transmembrane</keyword>
<feature type="transmembrane region" description="Helical" evidence="2">
    <location>
        <begin position="169"/>
        <end position="186"/>
    </location>
</feature>
<protein>
    <submittedName>
        <fullName evidence="4">Transmembrane protein</fullName>
    </submittedName>
</protein>
<feature type="region of interest" description="Disordered" evidence="1">
    <location>
        <begin position="200"/>
        <end position="227"/>
    </location>
</feature>
<reference evidence="4" key="2">
    <citation type="submission" date="2020-10" db="UniProtKB">
        <authorList>
            <consortium name="WormBaseParasite"/>
        </authorList>
    </citation>
    <scope>IDENTIFICATION</scope>
</reference>
<feature type="transmembrane region" description="Helical" evidence="2">
    <location>
        <begin position="97"/>
        <end position="118"/>
    </location>
</feature>